<dbReference type="AlphaFoldDB" id="A0AA42DRA8"/>
<keyword evidence="2 7" id="KW-0813">Transport</keyword>
<dbReference type="PANTHER" id="PTHR43744:SF9">
    <property type="entry name" value="POLYGALACTURONAN_RHAMNOGALACTURONAN TRANSPORT SYSTEM PERMEASE PROTEIN YTCP"/>
    <property type="match status" value="1"/>
</dbReference>
<feature type="domain" description="ABC transmembrane type-1" evidence="8">
    <location>
        <begin position="87"/>
        <end position="290"/>
    </location>
</feature>
<sequence length="311" mass="34713">MKFKKEKQQLEGIEKFNRISKGSNFAISALFIVLGLICILPVILVFMISISSEQSIIQDGYRFWPKEFSLSAYKYLWDTKDSLLNALKISVIVTVGGTIMGLVLNTSIAYSLSRRNFRFKKFFTWVIFIPMLFSGGMISFYIVVANMLGLKDNILALMLPMAVSSFYIIILRTFFQTTVPDALVESAKIDGASQLRIFTTIVLPISLPAIATVGLFLTFSYWNDWYNALLFIDNSSLVPLQAMLNRIESDITFLNQNAGLLGTAAADVVKGLPTESVKMAIVMVIVLPIACSYPFFQKYFISGLTVGAVKE</sequence>
<evidence type="ECO:0000313" key="9">
    <source>
        <dbReference type="EMBL" id="MDA3733287.1"/>
    </source>
</evidence>
<accession>A0AA42DRA8</accession>
<dbReference type="GO" id="GO:0005886">
    <property type="term" value="C:plasma membrane"/>
    <property type="evidence" value="ECO:0007669"/>
    <property type="project" value="UniProtKB-SubCell"/>
</dbReference>
<organism evidence="9 10">
    <name type="scientific">Holtiella tumoricola</name>
    <dbReference type="NCBI Taxonomy" id="3018743"/>
    <lineage>
        <taxon>Bacteria</taxon>
        <taxon>Bacillati</taxon>
        <taxon>Bacillota</taxon>
        <taxon>Clostridia</taxon>
        <taxon>Lachnospirales</taxon>
        <taxon>Cellulosilyticaceae</taxon>
        <taxon>Holtiella</taxon>
    </lineage>
</organism>
<keyword evidence="3" id="KW-1003">Cell membrane</keyword>
<feature type="transmembrane region" description="Helical" evidence="7">
    <location>
        <begin position="25"/>
        <end position="50"/>
    </location>
</feature>
<keyword evidence="5 7" id="KW-1133">Transmembrane helix</keyword>
<evidence type="ECO:0000313" key="10">
    <source>
        <dbReference type="Proteomes" id="UP001169242"/>
    </source>
</evidence>
<dbReference type="Gene3D" id="1.10.3720.10">
    <property type="entry name" value="MetI-like"/>
    <property type="match status" value="1"/>
</dbReference>
<dbReference type="SUPFAM" id="SSF161098">
    <property type="entry name" value="MetI-like"/>
    <property type="match status" value="1"/>
</dbReference>
<dbReference type="Proteomes" id="UP001169242">
    <property type="component" value="Unassembled WGS sequence"/>
</dbReference>
<evidence type="ECO:0000256" key="4">
    <source>
        <dbReference type="ARBA" id="ARBA00022692"/>
    </source>
</evidence>
<comment type="similarity">
    <text evidence="7">Belongs to the binding-protein-dependent transport system permease family.</text>
</comment>
<dbReference type="PROSITE" id="PS50928">
    <property type="entry name" value="ABC_TM1"/>
    <property type="match status" value="1"/>
</dbReference>
<feature type="transmembrane region" description="Helical" evidence="7">
    <location>
        <begin position="154"/>
        <end position="175"/>
    </location>
</feature>
<feature type="transmembrane region" description="Helical" evidence="7">
    <location>
        <begin position="89"/>
        <end position="110"/>
    </location>
</feature>
<keyword evidence="10" id="KW-1185">Reference proteome</keyword>
<reference evidence="9" key="1">
    <citation type="journal article" date="2023" name="Int. J. Syst. Evol. Microbiol.">
        <title>&lt;i&gt;Holtiella tumoricola&lt;/i&gt; gen. nov. sp. nov., isolated from a human clinical sample.</title>
        <authorList>
            <person name="Allen-Vercoe E."/>
            <person name="Daigneault M.C."/>
            <person name="Vancuren S.J."/>
            <person name="Cochrane K."/>
            <person name="O'Neal L.L."/>
            <person name="Sankaranarayanan K."/>
            <person name="Lawson P.A."/>
        </authorList>
    </citation>
    <scope>NUCLEOTIDE SEQUENCE</scope>
    <source>
        <strain evidence="9">CC70A</strain>
    </source>
</reference>
<dbReference type="CDD" id="cd06261">
    <property type="entry name" value="TM_PBP2"/>
    <property type="match status" value="1"/>
</dbReference>
<comment type="subcellular location">
    <subcellularLocation>
        <location evidence="1 7">Cell membrane</location>
        <topology evidence="1 7">Multi-pass membrane protein</topology>
    </subcellularLocation>
</comment>
<protein>
    <submittedName>
        <fullName evidence="9">Carbohydrate ABC transporter permease</fullName>
    </submittedName>
</protein>
<evidence type="ECO:0000259" key="8">
    <source>
        <dbReference type="PROSITE" id="PS50928"/>
    </source>
</evidence>
<dbReference type="EMBL" id="JAQIFT010000061">
    <property type="protein sequence ID" value="MDA3733287.1"/>
    <property type="molecule type" value="Genomic_DNA"/>
</dbReference>
<evidence type="ECO:0000256" key="7">
    <source>
        <dbReference type="RuleBase" id="RU363032"/>
    </source>
</evidence>
<keyword evidence="6 7" id="KW-0472">Membrane</keyword>
<feature type="transmembrane region" description="Helical" evidence="7">
    <location>
        <begin position="277"/>
        <end position="296"/>
    </location>
</feature>
<dbReference type="RefSeq" id="WP_053982899.1">
    <property type="nucleotide sequence ID" value="NZ_JAQIFT010000061.1"/>
</dbReference>
<dbReference type="Pfam" id="PF00528">
    <property type="entry name" value="BPD_transp_1"/>
    <property type="match status" value="1"/>
</dbReference>
<keyword evidence="4 7" id="KW-0812">Transmembrane</keyword>
<feature type="transmembrane region" description="Helical" evidence="7">
    <location>
        <begin position="122"/>
        <end position="142"/>
    </location>
</feature>
<dbReference type="InterPro" id="IPR000515">
    <property type="entry name" value="MetI-like"/>
</dbReference>
<evidence type="ECO:0000256" key="3">
    <source>
        <dbReference type="ARBA" id="ARBA00022475"/>
    </source>
</evidence>
<comment type="caution">
    <text evidence="9">The sequence shown here is derived from an EMBL/GenBank/DDBJ whole genome shotgun (WGS) entry which is preliminary data.</text>
</comment>
<evidence type="ECO:0000256" key="2">
    <source>
        <dbReference type="ARBA" id="ARBA00022448"/>
    </source>
</evidence>
<gene>
    <name evidence="9" type="ORF">PBV87_17550</name>
</gene>
<dbReference type="PANTHER" id="PTHR43744">
    <property type="entry name" value="ABC TRANSPORTER PERMEASE PROTEIN MG189-RELATED-RELATED"/>
    <property type="match status" value="1"/>
</dbReference>
<evidence type="ECO:0000256" key="5">
    <source>
        <dbReference type="ARBA" id="ARBA00022989"/>
    </source>
</evidence>
<feature type="transmembrane region" description="Helical" evidence="7">
    <location>
        <begin position="195"/>
        <end position="222"/>
    </location>
</feature>
<dbReference type="InterPro" id="IPR035906">
    <property type="entry name" value="MetI-like_sf"/>
</dbReference>
<evidence type="ECO:0000256" key="1">
    <source>
        <dbReference type="ARBA" id="ARBA00004651"/>
    </source>
</evidence>
<name>A0AA42DRA8_9FIRM</name>
<evidence type="ECO:0000256" key="6">
    <source>
        <dbReference type="ARBA" id="ARBA00023136"/>
    </source>
</evidence>
<dbReference type="GO" id="GO:0055085">
    <property type="term" value="P:transmembrane transport"/>
    <property type="evidence" value="ECO:0007669"/>
    <property type="project" value="InterPro"/>
</dbReference>
<proteinExistence type="inferred from homology"/>